<sequence length="165" mass="19010">MENIINIFNIIEKENIVVEEINLTSSNLDGIYLKIPGVPPTIAINKSIVNNSKRYLSTLSEELGHHFTTFGNLTEESRSYSHKLIKNKKELKARLWAANFLIKDDDFVQALNSCISSISEMADYFNVTEEIIIYKIYSIILDEPKYKTIRSNLMQREIPYNSCVI</sequence>
<dbReference type="RefSeq" id="WP_252233067.1">
    <property type="nucleotide sequence ID" value="NZ_QRCW01000017.1"/>
</dbReference>
<feature type="domain" description="IrrE N-terminal-like" evidence="1">
    <location>
        <begin position="12"/>
        <end position="136"/>
    </location>
</feature>
<evidence type="ECO:0000313" key="2">
    <source>
        <dbReference type="EMBL" id="NFA41012.1"/>
    </source>
</evidence>
<dbReference type="AlphaFoldDB" id="A0A6M0SIN9"/>
<evidence type="ECO:0000313" key="3">
    <source>
        <dbReference type="Proteomes" id="UP000472355"/>
    </source>
</evidence>
<dbReference type="Pfam" id="PF06114">
    <property type="entry name" value="Peptidase_M78"/>
    <property type="match status" value="1"/>
</dbReference>
<evidence type="ECO:0000259" key="1">
    <source>
        <dbReference type="Pfam" id="PF06114"/>
    </source>
</evidence>
<dbReference type="Proteomes" id="UP000472355">
    <property type="component" value="Unassembled WGS sequence"/>
</dbReference>
<name>A0A6M0SIN9_CLOBO</name>
<dbReference type="EMBL" id="SGKU01000001">
    <property type="protein sequence ID" value="NFA41012.1"/>
    <property type="molecule type" value="Genomic_DNA"/>
</dbReference>
<proteinExistence type="predicted"/>
<protein>
    <submittedName>
        <fullName evidence="2">ImmA/IrrE family metallo-endopeptidase</fullName>
    </submittedName>
</protein>
<accession>A0A6M0SIN9</accession>
<reference evidence="2 3" key="1">
    <citation type="submission" date="2019-02" db="EMBL/GenBank/DDBJ databases">
        <title>Genome sequencing of Clostridium botulinum clinical isolates.</title>
        <authorList>
            <person name="Brunt J."/>
            <person name="Van Vliet A.H.M."/>
            <person name="Stringer S.C."/>
            <person name="Grant K.A."/>
            <person name="Carter A.C."/>
            <person name="Peck M.W."/>
        </authorList>
    </citation>
    <scope>NUCLEOTIDE SEQUENCE [LARGE SCALE GENOMIC DNA]</scope>
    <source>
        <strain evidence="2 3">H113700579</strain>
    </source>
</reference>
<organism evidence="2 3">
    <name type="scientific">Clostridium botulinum</name>
    <dbReference type="NCBI Taxonomy" id="1491"/>
    <lineage>
        <taxon>Bacteria</taxon>
        <taxon>Bacillati</taxon>
        <taxon>Bacillota</taxon>
        <taxon>Clostridia</taxon>
        <taxon>Eubacteriales</taxon>
        <taxon>Clostridiaceae</taxon>
        <taxon>Clostridium</taxon>
    </lineage>
</organism>
<gene>
    <name evidence="2" type="ORF">EXM65_00140</name>
</gene>
<dbReference type="InterPro" id="IPR010359">
    <property type="entry name" value="IrrE_HExxH"/>
</dbReference>
<comment type="caution">
    <text evidence="2">The sequence shown here is derived from an EMBL/GenBank/DDBJ whole genome shotgun (WGS) entry which is preliminary data.</text>
</comment>